<evidence type="ECO:0000313" key="1">
    <source>
        <dbReference type="EMBL" id="NAS12485.1"/>
    </source>
</evidence>
<accession>A0A6L9ECK8</accession>
<reference evidence="1 2" key="1">
    <citation type="submission" date="2020-01" db="EMBL/GenBank/DDBJ databases">
        <title>Bacteria diversity of Porities sp.</title>
        <authorList>
            <person name="Wang G."/>
        </authorList>
    </citation>
    <scope>NUCLEOTIDE SEQUENCE [LARGE SCALE GENOMIC DNA]</scope>
    <source>
        <strain evidence="1 2">R33</strain>
    </source>
</reference>
<organism evidence="1 2">
    <name type="scientific">Poritiphilus flavus</name>
    <dbReference type="NCBI Taxonomy" id="2697053"/>
    <lineage>
        <taxon>Bacteria</taxon>
        <taxon>Pseudomonadati</taxon>
        <taxon>Bacteroidota</taxon>
        <taxon>Flavobacteriia</taxon>
        <taxon>Flavobacteriales</taxon>
        <taxon>Flavobacteriaceae</taxon>
        <taxon>Poritiphilus</taxon>
    </lineage>
</organism>
<dbReference type="AlphaFoldDB" id="A0A6L9ECK8"/>
<protein>
    <submittedName>
        <fullName evidence="1">Uncharacterized protein</fullName>
    </submittedName>
</protein>
<proteinExistence type="predicted"/>
<dbReference type="EMBL" id="WXYO01000005">
    <property type="protein sequence ID" value="NAS12485.1"/>
    <property type="molecule type" value="Genomic_DNA"/>
</dbReference>
<keyword evidence="2" id="KW-1185">Reference proteome</keyword>
<name>A0A6L9ECK8_9FLAO</name>
<sequence length="100" mass="11476">MRRKNVLFALLAVWLFAIFAPPAFLLISEDNSSFMSYNLTEEEQPEQEKQDTSEEKIIPDFTEIAVFKTSDKKMLSEIYTIQVISNHAPDIQLPPPEGRS</sequence>
<evidence type="ECO:0000313" key="2">
    <source>
        <dbReference type="Proteomes" id="UP000475249"/>
    </source>
</evidence>
<comment type="caution">
    <text evidence="1">The sequence shown here is derived from an EMBL/GenBank/DDBJ whole genome shotgun (WGS) entry which is preliminary data.</text>
</comment>
<dbReference type="RefSeq" id="WP_161435528.1">
    <property type="nucleotide sequence ID" value="NZ_WXYO01000005.1"/>
</dbReference>
<gene>
    <name evidence="1" type="ORF">GTQ38_10770</name>
</gene>
<dbReference type="Proteomes" id="UP000475249">
    <property type="component" value="Unassembled WGS sequence"/>
</dbReference>